<sequence>MTTPWLGAACMALLLGGCGSLLTTNDLQRRQADAEIEMAKRRLASERAEIDNPAMYRALIEKMQTEGLYFASLAHIDAYEQRFGMTDELALRRADAQRATGQDALADAGYRKLLASRVAAQAWHGLGLLAGGNGRFPEAITALREAAQRDPTNALMSSDLGYALMRSGAVEAARVPVLRAGELAPQNRNVLSNIALYLLASGDAPRAEAMMQQLAFPEATQQAVRRDALAIRLAGQRAPAASAVPDGGGKAPAVSGPGVAGKQQGRVLERFAAGMPHAQPQ</sequence>
<reference evidence="1" key="1">
    <citation type="submission" date="2019-05" db="EMBL/GenBank/DDBJ databases">
        <title>Revised genome assembly of Burkholderiaceae (previously Ralstonia) sp. PBA.</title>
        <authorList>
            <person name="Gan H.M."/>
        </authorList>
    </citation>
    <scope>NUCLEOTIDE SEQUENCE</scope>
    <source>
        <strain evidence="1">PBA</strain>
    </source>
</reference>
<comment type="caution">
    <text evidence="1">The sequence shown here is derived from an EMBL/GenBank/DDBJ whole genome shotgun (WGS) entry which is preliminary data.</text>
</comment>
<name>A0ACD3SND9_9BURK</name>
<dbReference type="Proteomes" id="UP000004277">
    <property type="component" value="Unassembled WGS sequence"/>
</dbReference>
<evidence type="ECO:0000313" key="1">
    <source>
        <dbReference type="EMBL" id="TMS57696.1"/>
    </source>
</evidence>
<protein>
    <submittedName>
        <fullName evidence="1">Pilus assembly protein TadD</fullName>
    </submittedName>
</protein>
<proteinExistence type="predicted"/>
<keyword evidence="2" id="KW-1185">Reference proteome</keyword>
<gene>
    <name evidence="1" type="ORF">MW7_011050</name>
</gene>
<dbReference type="EMBL" id="AKCV02000020">
    <property type="protein sequence ID" value="TMS57696.1"/>
    <property type="molecule type" value="Genomic_DNA"/>
</dbReference>
<evidence type="ECO:0000313" key="2">
    <source>
        <dbReference type="Proteomes" id="UP000004277"/>
    </source>
</evidence>
<accession>A0ACD3SND9</accession>
<organism evidence="1 2">
    <name type="scientific">Imbroritus primus</name>
    <dbReference type="NCBI Taxonomy" id="3058603"/>
    <lineage>
        <taxon>Bacteria</taxon>
        <taxon>Pseudomonadati</taxon>
        <taxon>Pseudomonadota</taxon>
        <taxon>Betaproteobacteria</taxon>
        <taxon>Burkholderiales</taxon>
        <taxon>Burkholderiaceae</taxon>
        <taxon>Imbroritus</taxon>
    </lineage>
</organism>